<keyword evidence="3" id="KW-1185">Reference proteome</keyword>
<dbReference type="Proteomes" id="UP000006062">
    <property type="component" value="Chromosome"/>
</dbReference>
<protein>
    <submittedName>
        <fullName evidence="2">Uncharacterized protein</fullName>
    </submittedName>
</protein>
<accession>I3YBE4</accession>
<evidence type="ECO:0000256" key="1">
    <source>
        <dbReference type="SAM" id="MobiDB-lite"/>
    </source>
</evidence>
<organism evidence="2 3">
    <name type="scientific">Thiocystis violascens (strain ATCC 17096 / DSM 198 / 6111)</name>
    <name type="common">Chromatium violascens</name>
    <dbReference type="NCBI Taxonomy" id="765911"/>
    <lineage>
        <taxon>Bacteria</taxon>
        <taxon>Pseudomonadati</taxon>
        <taxon>Pseudomonadota</taxon>
        <taxon>Gammaproteobacteria</taxon>
        <taxon>Chromatiales</taxon>
        <taxon>Chromatiaceae</taxon>
        <taxon>Thiocystis</taxon>
    </lineage>
</organism>
<feature type="region of interest" description="Disordered" evidence="1">
    <location>
        <begin position="69"/>
        <end position="88"/>
    </location>
</feature>
<dbReference type="KEGG" id="tvi:Thivi_2367"/>
<dbReference type="RefSeq" id="WP_014778758.1">
    <property type="nucleotide sequence ID" value="NC_018012.1"/>
</dbReference>
<dbReference type="AlphaFoldDB" id="I3YBE4"/>
<proteinExistence type="predicted"/>
<evidence type="ECO:0000313" key="3">
    <source>
        <dbReference type="Proteomes" id="UP000006062"/>
    </source>
</evidence>
<dbReference type="HOGENOM" id="CLU_2468089_0_0_6"/>
<dbReference type="EMBL" id="CP003154">
    <property type="protein sequence ID" value="AFL74312.1"/>
    <property type="molecule type" value="Genomic_DNA"/>
</dbReference>
<evidence type="ECO:0000313" key="2">
    <source>
        <dbReference type="EMBL" id="AFL74312.1"/>
    </source>
</evidence>
<reference evidence="2 3" key="1">
    <citation type="submission" date="2012-06" db="EMBL/GenBank/DDBJ databases">
        <title>Complete sequence of Thiocystis violascens DSM 198.</title>
        <authorList>
            <consortium name="US DOE Joint Genome Institute"/>
            <person name="Lucas S."/>
            <person name="Han J."/>
            <person name="Lapidus A."/>
            <person name="Cheng J.-F."/>
            <person name="Goodwin L."/>
            <person name="Pitluck S."/>
            <person name="Peters L."/>
            <person name="Ovchinnikova G."/>
            <person name="Teshima H."/>
            <person name="Detter J.C."/>
            <person name="Han C."/>
            <person name="Tapia R."/>
            <person name="Land M."/>
            <person name="Hauser L."/>
            <person name="Kyrpides N."/>
            <person name="Ivanova N."/>
            <person name="Pagani I."/>
            <person name="Vogl K."/>
            <person name="Liu Z."/>
            <person name="Frigaard N.-U."/>
            <person name="Bryant D."/>
            <person name="Woyke T."/>
        </authorList>
    </citation>
    <scope>NUCLEOTIDE SEQUENCE [LARGE SCALE GENOMIC DNA]</scope>
    <source>
        <strain evidence="3">ATCC 17096 / DSM 198 / 6111</strain>
    </source>
</reference>
<name>I3YBE4_THIV6</name>
<gene>
    <name evidence="2" type="ordered locus">Thivi_2367</name>
</gene>
<dbReference type="STRING" id="765911.Thivi_2367"/>
<sequence length="88" mass="9944">MIGILNQLKIHALTWLEDPRHIDRLPLWTVKYILMSQGLFGLVMSRKIDAAGKELDSLRSELDAEIKAAKDRAGHTHPAINKDRGEQS</sequence>